<gene>
    <name evidence="1" type="ORF">RGCCGE502_08370</name>
</gene>
<keyword evidence="2" id="KW-1185">Reference proteome</keyword>
<dbReference type="AlphaFoldDB" id="S3HHX2"/>
<proteinExistence type="predicted"/>
<comment type="caution">
    <text evidence="1">The sequence shown here is derived from an EMBL/GenBank/DDBJ whole genome shotgun (WGS) entry which is preliminary data.</text>
</comment>
<dbReference type="Proteomes" id="UP000014411">
    <property type="component" value="Unassembled WGS sequence"/>
</dbReference>
<reference evidence="1 2" key="1">
    <citation type="journal article" date="2012" name="J. Bacteriol.">
        <title>Genome sequence of Rhizobium grahamii CCGE502, a broad-host-range symbiont with low nodulation competitiveness in Phaseolus vulgaris.</title>
        <authorList>
            <person name="Althabegoiti M.J."/>
            <person name="Lozano L."/>
            <person name="Torres-Tejerizo G."/>
            <person name="Ormeno-Orrillo E."/>
            <person name="Rogel M.A."/>
            <person name="Gonzalez V."/>
            <person name="Martinez-Romero E."/>
        </authorList>
    </citation>
    <scope>NUCLEOTIDE SEQUENCE [LARGE SCALE GENOMIC DNA]</scope>
    <source>
        <strain evidence="1 2">CCGE 502</strain>
    </source>
</reference>
<protein>
    <submittedName>
        <fullName evidence="1">Uncharacterized protein</fullName>
    </submittedName>
</protein>
<sequence length="70" mass="7734">MTRTAELREAIIELARAKAEPGQPVNLLDLGPTLVVERNYSQDEVVNALFGLQADGVIQMLEGNRMVIVR</sequence>
<dbReference type="RefSeq" id="WP_016553716.1">
    <property type="nucleotide sequence ID" value="NZ_AEYE02000011.1"/>
</dbReference>
<evidence type="ECO:0000313" key="1">
    <source>
        <dbReference type="EMBL" id="EPE98427.1"/>
    </source>
</evidence>
<dbReference type="STRING" id="990285.RGCCGE502_08370"/>
<organism evidence="1 2">
    <name type="scientific">Rhizobium grahamii CCGE 502</name>
    <dbReference type="NCBI Taxonomy" id="990285"/>
    <lineage>
        <taxon>Bacteria</taxon>
        <taxon>Pseudomonadati</taxon>
        <taxon>Pseudomonadota</taxon>
        <taxon>Alphaproteobacteria</taxon>
        <taxon>Hyphomicrobiales</taxon>
        <taxon>Rhizobiaceae</taxon>
        <taxon>Rhizobium/Agrobacterium group</taxon>
        <taxon>Rhizobium</taxon>
    </lineage>
</organism>
<accession>S3HHX2</accession>
<dbReference type="HOGENOM" id="CLU_2864734_0_0_5"/>
<dbReference type="EMBL" id="AEYE02000011">
    <property type="protein sequence ID" value="EPE98427.1"/>
    <property type="molecule type" value="Genomic_DNA"/>
</dbReference>
<name>S3HHX2_9HYPH</name>
<evidence type="ECO:0000313" key="2">
    <source>
        <dbReference type="Proteomes" id="UP000014411"/>
    </source>
</evidence>